<keyword evidence="14" id="KW-0496">Mitochondrion</keyword>
<dbReference type="GO" id="GO:0016024">
    <property type="term" value="P:CDP-diacylglycerol biosynthetic process"/>
    <property type="evidence" value="ECO:0007669"/>
    <property type="project" value="TreeGrafter"/>
</dbReference>
<dbReference type="PIRSF" id="PIRSF028840">
    <property type="entry name" value="Mmp37"/>
    <property type="match status" value="1"/>
</dbReference>
<accession>A0A9E7J9E1</accession>
<sequence>MRSRPERIVLNGDLNRPERSPLGAATAAAMEAHRRRAELAGPLELLPAVDFCCVYGSSLLPYNSDKTSMVDYILGVADPIQWHSEASASFLDDLLSESAMNLTYMINLERNRHHYSKWMRRLGPSAINWVADGIGVGVHFNPFVEWKDKMIKYGVVQMHDLAMDVLTWDRFYLSGRLQKPVQVLIDNWDIQKVNLINLKAATSASLLLLPAKFSEEDLYAKICSLSYMGDLRMLFAEDKNKVKNIVRGSFTAFQSMYKPSLQEFAAEGLLQIPSAGHEFEQDCDLSATRNHFFSLPWTIQRRLGMKHEIDGSGITKPETIITSRELAANCVTKALRRLVMISSARQAMSGLAATGGVAAARYLTRKISKAWKSRTS</sequence>
<dbReference type="GO" id="GO:0005743">
    <property type="term" value="C:mitochondrial inner membrane"/>
    <property type="evidence" value="ECO:0007669"/>
    <property type="project" value="UniProtKB-SubCell"/>
</dbReference>
<comment type="pathway">
    <text evidence="3">Phospholipid metabolism; CDP-diacylglycerol biosynthesis; CDP-diacylglycerol from sn-glycerol 3-phosphate: step 3/3.</text>
</comment>
<comment type="cofactor">
    <cofactor evidence="1">
        <name>Mg(2+)</name>
        <dbReference type="ChEBI" id="CHEBI:18420"/>
    </cofactor>
</comment>
<evidence type="ECO:0000256" key="3">
    <source>
        <dbReference type="ARBA" id="ARBA00005119"/>
    </source>
</evidence>
<dbReference type="EMBL" id="CP097502">
    <property type="protein sequence ID" value="URD72854.1"/>
    <property type="molecule type" value="Genomic_DNA"/>
</dbReference>
<dbReference type="AlphaFoldDB" id="A0A9E7J9E1"/>
<gene>
    <name evidence="19" type="ORF">MUK42_34777</name>
</gene>
<dbReference type="InterPro" id="IPR015222">
    <property type="entry name" value="Tam41"/>
</dbReference>
<evidence type="ECO:0000256" key="4">
    <source>
        <dbReference type="ARBA" id="ARBA00005189"/>
    </source>
</evidence>
<keyword evidence="12" id="KW-0460">Magnesium</keyword>
<evidence type="ECO:0000256" key="2">
    <source>
        <dbReference type="ARBA" id="ARBA00004443"/>
    </source>
</evidence>
<comment type="similarity">
    <text evidence="5">Belongs to the TAM41 family.</text>
</comment>
<proteinExistence type="inferred from homology"/>
<evidence type="ECO:0000256" key="11">
    <source>
        <dbReference type="ARBA" id="ARBA00022792"/>
    </source>
</evidence>
<keyword evidence="11" id="KW-0999">Mitochondrion inner membrane</keyword>
<evidence type="ECO:0000256" key="6">
    <source>
        <dbReference type="ARBA" id="ARBA00012487"/>
    </source>
</evidence>
<protein>
    <recommendedName>
        <fullName evidence="7">Phosphatidate cytidylyltransferase, mitochondrial</fullName>
        <ecNumber evidence="6">2.7.7.41</ecNumber>
    </recommendedName>
    <alternativeName>
        <fullName evidence="18">CDP-diacylglycerol synthase</fullName>
    </alternativeName>
</protein>
<keyword evidence="13" id="KW-0443">Lipid metabolism</keyword>
<evidence type="ECO:0000256" key="9">
    <source>
        <dbReference type="ARBA" id="ARBA00022679"/>
    </source>
</evidence>
<name>A0A9E7J9E1_9LILI</name>
<keyword evidence="20" id="KW-1185">Reference proteome</keyword>
<dbReference type="OrthoDB" id="341477at2759"/>
<keyword evidence="8" id="KW-0444">Lipid biosynthesis</keyword>
<dbReference type="Proteomes" id="UP001055439">
    <property type="component" value="Chromosome 1"/>
</dbReference>
<dbReference type="PANTHER" id="PTHR13619:SF0">
    <property type="entry name" value="PHOSPHATIDATE CYTIDYLYLTRANSFERASE, MITOCHONDRIAL"/>
    <property type="match status" value="1"/>
</dbReference>
<comment type="subcellular location">
    <subcellularLocation>
        <location evidence="2">Mitochondrion inner membrane</location>
        <topology evidence="2">Peripheral membrane protein</topology>
        <orientation evidence="2">Matrix side</orientation>
    </subcellularLocation>
</comment>
<keyword evidence="15" id="KW-0472">Membrane</keyword>
<evidence type="ECO:0000256" key="17">
    <source>
        <dbReference type="ARBA" id="ARBA00023264"/>
    </source>
</evidence>
<evidence type="ECO:0000313" key="19">
    <source>
        <dbReference type="EMBL" id="URD72854.1"/>
    </source>
</evidence>
<dbReference type="EC" id="2.7.7.41" evidence="6"/>
<keyword evidence="16" id="KW-0594">Phospholipid biosynthesis</keyword>
<evidence type="ECO:0000256" key="15">
    <source>
        <dbReference type="ARBA" id="ARBA00023136"/>
    </source>
</evidence>
<evidence type="ECO:0000256" key="12">
    <source>
        <dbReference type="ARBA" id="ARBA00022842"/>
    </source>
</evidence>
<keyword evidence="10" id="KW-0548">Nucleotidyltransferase</keyword>
<evidence type="ECO:0000256" key="1">
    <source>
        <dbReference type="ARBA" id="ARBA00001946"/>
    </source>
</evidence>
<comment type="pathway">
    <text evidence="4">Lipid metabolism.</text>
</comment>
<evidence type="ECO:0000256" key="5">
    <source>
        <dbReference type="ARBA" id="ARBA00005458"/>
    </source>
</evidence>
<evidence type="ECO:0000256" key="14">
    <source>
        <dbReference type="ARBA" id="ARBA00023128"/>
    </source>
</evidence>
<evidence type="ECO:0000313" key="20">
    <source>
        <dbReference type="Proteomes" id="UP001055439"/>
    </source>
</evidence>
<dbReference type="Pfam" id="PF09139">
    <property type="entry name" value="Tam41_Mmp37"/>
    <property type="match status" value="2"/>
</dbReference>
<evidence type="ECO:0000256" key="8">
    <source>
        <dbReference type="ARBA" id="ARBA00022516"/>
    </source>
</evidence>
<evidence type="ECO:0000256" key="16">
    <source>
        <dbReference type="ARBA" id="ARBA00023209"/>
    </source>
</evidence>
<keyword evidence="17" id="KW-1208">Phospholipid metabolism</keyword>
<keyword evidence="9" id="KW-0808">Transferase</keyword>
<dbReference type="GO" id="GO:0032049">
    <property type="term" value="P:cardiolipin biosynthetic process"/>
    <property type="evidence" value="ECO:0007669"/>
    <property type="project" value="InterPro"/>
</dbReference>
<dbReference type="PANTHER" id="PTHR13619">
    <property type="entry name" value="PHOSPHATIDATE CYTIDYLYLTRANSFERASE, MITOCHONDRIAL"/>
    <property type="match status" value="1"/>
</dbReference>
<evidence type="ECO:0000256" key="13">
    <source>
        <dbReference type="ARBA" id="ARBA00023098"/>
    </source>
</evidence>
<evidence type="ECO:0000256" key="7">
    <source>
        <dbReference type="ARBA" id="ARBA00018337"/>
    </source>
</evidence>
<dbReference type="GO" id="GO:0004605">
    <property type="term" value="F:phosphatidate cytidylyltransferase activity"/>
    <property type="evidence" value="ECO:0007669"/>
    <property type="project" value="UniProtKB-EC"/>
</dbReference>
<evidence type="ECO:0000256" key="18">
    <source>
        <dbReference type="ARBA" id="ARBA00029893"/>
    </source>
</evidence>
<reference evidence="19" key="1">
    <citation type="submission" date="2022-05" db="EMBL/GenBank/DDBJ databases">
        <title>The Musa troglodytarum L. genome provides insights into the mechanism of non-climacteric behaviour and enrichment of carotenoids.</title>
        <authorList>
            <person name="Wang J."/>
        </authorList>
    </citation>
    <scope>NUCLEOTIDE SEQUENCE</scope>
    <source>
        <tissue evidence="19">Leaf</tissue>
    </source>
</reference>
<evidence type="ECO:0000256" key="10">
    <source>
        <dbReference type="ARBA" id="ARBA00022695"/>
    </source>
</evidence>
<organism evidence="19 20">
    <name type="scientific">Musa troglodytarum</name>
    <name type="common">fe'i banana</name>
    <dbReference type="NCBI Taxonomy" id="320322"/>
    <lineage>
        <taxon>Eukaryota</taxon>
        <taxon>Viridiplantae</taxon>
        <taxon>Streptophyta</taxon>
        <taxon>Embryophyta</taxon>
        <taxon>Tracheophyta</taxon>
        <taxon>Spermatophyta</taxon>
        <taxon>Magnoliopsida</taxon>
        <taxon>Liliopsida</taxon>
        <taxon>Zingiberales</taxon>
        <taxon>Musaceae</taxon>
        <taxon>Musa</taxon>
    </lineage>
</organism>